<keyword evidence="2" id="KW-1185">Reference proteome</keyword>
<accession>A0A8C9BZS8</accession>
<reference evidence="1" key="1">
    <citation type="submission" date="2019-08" db="EMBL/GenBank/DDBJ databases">
        <title>Phocoena sinus (Vaquita) genome, mPhoSin1, primary haplotype.</title>
        <authorList>
            <person name="Morin P."/>
            <person name="Mountcastle J."/>
            <person name="Fungtammasan C."/>
            <person name="Rhie A."/>
            <person name="Rojas-Bracho L."/>
            <person name="Smith C.R."/>
            <person name="Taylor B.L."/>
            <person name="Gulland F.M.D."/>
            <person name="Musser W."/>
            <person name="Houck M."/>
            <person name="Haase B."/>
            <person name="Paez S."/>
            <person name="Howe K."/>
            <person name="Torrance J."/>
            <person name="Formenti G."/>
            <person name="Phillippy A."/>
            <person name="Ryder O."/>
            <person name="Jarvis E.D."/>
            <person name="Fedrigo O."/>
        </authorList>
    </citation>
    <scope>NUCLEOTIDE SEQUENCE [LARGE SCALE GENOMIC DNA]</scope>
</reference>
<evidence type="ECO:0000313" key="1">
    <source>
        <dbReference type="Ensembl" id="ENSPSNP00000016612.1"/>
    </source>
</evidence>
<dbReference type="Ensembl" id="ENSPSNT00000018732.1">
    <property type="protein sequence ID" value="ENSPSNP00000016612.1"/>
    <property type="gene ID" value="ENSPSNG00000012179.1"/>
</dbReference>
<reference evidence="1" key="2">
    <citation type="submission" date="2025-08" db="UniProtKB">
        <authorList>
            <consortium name="Ensembl"/>
        </authorList>
    </citation>
    <scope>IDENTIFICATION</scope>
</reference>
<evidence type="ECO:0000313" key="2">
    <source>
        <dbReference type="Proteomes" id="UP000694554"/>
    </source>
</evidence>
<proteinExistence type="predicted"/>
<dbReference type="NCBIfam" id="NF041940">
    <property type="entry name" value="choice_anch_X"/>
    <property type="match status" value="1"/>
</dbReference>
<reference evidence="1" key="3">
    <citation type="submission" date="2025-09" db="UniProtKB">
        <authorList>
            <consortium name="Ensembl"/>
        </authorList>
    </citation>
    <scope>IDENTIFICATION</scope>
</reference>
<dbReference type="GeneTree" id="ENSGT00940000157555"/>
<dbReference type="AlphaFoldDB" id="A0A8C9BZS8"/>
<name>A0A8C9BZS8_PHOSS</name>
<protein>
    <submittedName>
        <fullName evidence="1">Uncharacterized protein</fullName>
    </submittedName>
</protein>
<dbReference type="Proteomes" id="UP000694554">
    <property type="component" value="Chromosome 1"/>
</dbReference>
<sequence length="293" mass="32667">MQTVTVTTRARTHYPNPLIVYAQVSQGFLPVLGINVTAIIETEDGHQVTLELWDNGAGTDTVKNDGIYSRYFTDYHGSGRYSLKGHAQERNNMARLSLRQQQNKALYIPGYVENGKIIQNRPRPGVKGDVAKAEMDFSRLTSRVSFTVSGAPPPGNHPHMFPPAKITDLEAKFKDLIQLSWTAPSNVLEKENANRYIIRISKSFLDLREDFDNAALVNTSSLIPKEAKNVTYIAVQIINEANITSEVSNVAQIAKLIPLSEDSVPALGTKISAISLAIFVLVLELFRFHFYYE</sequence>
<organism evidence="1 2">
    <name type="scientific">Phocoena sinus</name>
    <name type="common">Vaquita</name>
    <dbReference type="NCBI Taxonomy" id="42100"/>
    <lineage>
        <taxon>Eukaryota</taxon>
        <taxon>Metazoa</taxon>
        <taxon>Chordata</taxon>
        <taxon>Craniata</taxon>
        <taxon>Vertebrata</taxon>
        <taxon>Euteleostomi</taxon>
        <taxon>Mammalia</taxon>
        <taxon>Eutheria</taxon>
        <taxon>Laurasiatheria</taxon>
        <taxon>Artiodactyla</taxon>
        <taxon>Whippomorpha</taxon>
        <taxon>Cetacea</taxon>
        <taxon>Odontoceti</taxon>
        <taxon>Phocoenidae</taxon>
        <taxon>Phocoena</taxon>
    </lineage>
</organism>